<protein>
    <submittedName>
        <fullName evidence="3">FIST C-terminal domain-containing protein</fullName>
    </submittedName>
</protein>
<dbReference type="PANTHER" id="PTHR40252">
    <property type="entry name" value="BLR0328 PROTEIN"/>
    <property type="match status" value="1"/>
</dbReference>
<keyword evidence="4" id="KW-1185">Reference proteome</keyword>
<dbReference type="RefSeq" id="WP_251802074.1">
    <property type="nucleotide sequence ID" value="NZ_JAMQOL010000048.1"/>
</dbReference>
<dbReference type="Proteomes" id="UP001523216">
    <property type="component" value="Unassembled WGS sequence"/>
</dbReference>
<dbReference type="Pfam" id="PF08495">
    <property type="entry name" value="FIST"/>
    <property type="match status" value="1"/>
</dbReference>
<dbReference type="InterPro" id="IPR013702">
    <property type="entry name" value="FIST_domain_N"/>
</dbReference>
<evidence type="ECO:0000259" key="2">
    <source>
        <dbReference type="SMART" id="SM01204"/>
    </source>
</evidence>
<evidence type="ECO:0000259" key="1">
    <source>
        <dbReference type="SMART" id="SM00897"/>
    </source>
</evidence>
<feature type="domain" description="FIST C-domain" evidence="2">
    <location>
        <begin position="234"/>
        <end position="364"/>
    </location>
</feature>
<accession>A0ABT0YAL9</accession>
<dbReference type="PANTHER" id="PTHR40252:SF2">
    <property type="entry name" value="BLR0328 PROTEIN"/>
    <property type="match status" value="1"/>
</dbReference>
<organism evidence="3 4">
    <name type="scientific">Paractinoplanes hotanensis</name>
    <dbReference type="NCBI Taxonomy" id="2906497"/>
    <lineage>
        <taxon>Bacteria</taxon>
        <taxon>Bacillati</taxon>
        <taxon>Actinomycetota</taxon>
        <taxon>Actinomycetes</taxon>
        <taxon>Micromonosporales</taxon>
        <taxon>Micromonosporaceae</taxon>
        <taxon>Paractinoplanes</taxon>
    </lineage>
</organism>
<evidence type="ECO:0000313" key="3">
    <source>
        <dbReference type="EMBL" id="MCM4082354.1"/>
    </source>
</evidence>
<dbReference type="InterPro" id="IPR019494">
    <property type="entry name" value="FIST_C"/>
</dbReference>
<comment type="caution">
    <text evidence="3">The sequence shown here is derived from an EMBL/GenBank/DDBJ whole genome shotgun (WGS) entry which is preliminary data.</text>
</comment>
<dbReference type="EMBL" id="JAMQOL010000048">
    <property type="protein sequence ID" value="MCM4082354.1"/>
    <property type="molecule type" value="Genomic_DNA"/>
</dbReference>
<dbReference type="SMART" id="SM00897">
    <property type="entry name" value="FIST"/>
    <property type="match status" value="1"/>
</dbReference>
<proteinExistence type="predicted"/>
<reference evidence="3 4" key="1">
    <citation type="submission" date="2022-06" db="EMBL/GenBank/DDBJ databases">
        <title>Actinoplanes abujensis sp. nov., isolated from Nigerian arid soil.</title>
        <authorList>
            <person name="Ding P."/>
        </authorList>
    </citation>
    <scope>NUCLEOTIDE SEQUENCE [LARGE SCALE GENOMIC DNA]</scope>
    <source>
        <strain evidence="4">TRM88002</strain>
    </source>
</reference>
<evidence type="ECO:0000313" key="4">
    <source>
        <dbReference type="Proteomes" id="UP001523216"/>
    </source>
</evidence>
<gene>
    <name evidence="3" type="ORF">LXN57_32790</name>
</gene>
<dbReference type="Pfam" id="PF10442">
    <property type="entry name" value="FIST_C"/>
    <property type="match status" value="1"/>
</dbReference>
<name>A0ABT0YAL9_9ACTN</name>
<dbReference type="SMART" id="SM01204">
    <property type="entry name" value="FIST_C"/>
    <property type="match status" value="1"/>
</dbReference>
<feature type="domain" description="FIST" evidence="1">
    <location>
        <begin position="39"/>
        <end position="233"/>
    </location>
</feature>
<sequence>MSTLTASRTGHHTIVASADSHQPDPAAAVAEIAAALGTRADLYAVFVAPGYDLDPVARALKHHFDDRVIGCTSSGNIGPTGYDRTGICAVALTGGLRVRTVTLGPLDDAPGAVERAAADLAEARSEVGDSESFAILLTDGLTRNEDLLAANLMAALGDVPIIGGSAGDDLSFRHTAVYHDGTFTANLASVAIVCTDAPFRLIRLQHHEATDTILIATDVDPDRRIIRAFNGRPAAPAYAEAVGLPVAGLNPTIYGKHPLLLNAAGSAWVRSIAATNSDGTLSMFARVDVGDVLRVGRPMGMIEKLEHQFAAVEADLGRIGGMLAFDCILRRLEFEEHELADRVGGFLAEHNVVGFSTYGEQFNGMHMNQTLVAVAFS</sequence>